<evidence type="ECO:0000259" key="4">
    <source>
        <dbReference type="PROSITE" id="PS50932"/>
    </source>
</evidence>
<dbReference type="AlphaFoldDB" id="A0AAU7JYL7"/>
<dbReference type="InterPro" id="IPR046335">
    <property type="entry name" value="LacI/GalR-like_sensor"/>
</dbReference>
<feature type="domain" description="HTH lacI-type" evidence="4">
    <location>
        <begin position="14"/>
        <end position="68"/>
    </location>
</feature>
<dbReference type="CDD" id="cd01392">
    <property type="entry name" value="HTH_LacI"/>
    <property type="match status" value="1"/>
</dbReference>
<dbReference type="RefSeq" id="WP_406833029.1">
    <property type="nucleotide sequence ID" value="NZ_CP157483.1"/>
</dbReference>
<dbReference type="Pfam" id="PF00356">
    <property type="entry name" value="LacI"/>
    <property type="match status" value="1"/>
</dbReference>
<dbReference type="InterPro" id="IPR000843">
    <property type="entry name" value="HTH_LacI"/>
</dbReference>
<dbReference type="GO" id="GO:0000976">
    <property type="term" value="F:transcription cis-regulatory region binding"/>
    <property type="evidence" value="ECO:0007669"/>
    <property type="project" value="TreeGrafter"/>
</dbReference>
<organism evidence="5">
    <name type="scientific">Pedococcus sp. KACC 23699</name>
    <dbReference type="NCBI Taxonomy" id="3149228"/>
    <lineage>
        <taxon>Bacteria</taxon>
        <taxon>Bacillati</taxon>
        <taxon>Actinomycetota</taxon>
        <taxon>Actinomycetes</taxon>
        <taxon>Micrococcales</taxon>
        <taxon>Intrasporangiaceae</taxon>
        <taxon>Pedococcus</taxon>
    </lineage>
</organism>
<dbReference type="Pfam" id="PF13377">
    <property type="entry name" value="Peripla_BP_3"/>
    <property type="match status" value="1"/>
</dbReference>
<dbReference type="SMART" id="SM00354">
    <property type="entry name" value="HTH_LACI"/>
    <property type="match status" value="1"/>
</dbReference>
<dbReference type="PROSITE" id="PS50932">
    <property type="entry name" value="HTH_LACI_2"/>
    <property type="match status" value="1"/>
</dbReference>
<dbReference type="Gene3D" id="1.10.260.40">
    <property type="entry name" value="lambda repressor-like DNA-binding domains"/>
    <property type="match status" value="1"/>
</dbReference>
<dbReference type="SUPFAM" id="SSF47413">
    <property type="entry name" value="lambda repressor-like DNA-binding domains"/>
    <property type="match status" value="1"/>
</dbReference>
<dbReference type="CDD" id="cd06267">
    <property type="entry name" value="PBP1_LacI_sugar_binding-like"/>
    <property type="match status" value="1"/>
</dbReference>
<evidence type="ECO:0000256" key="3">
    <source>
        <dbReference type="ARBA" id="ARBA00023163"/>
    </source>
</evidence>
<protein>
    <submittedName>
        <fullName evidence="5">LacI family DNA-binding transcriptional regulator</fullName>
    </submittedName>
</protein>
<gene>
    <name evidence="5" type="ORF">ABEG17_09410</name>
</gene>
<evidence type="ECO:0000313" key="5">
    <source>
        <dbReference type="EMBL" id="XBO45527.1"/>
    </source>
</evidence>
<evidence type="ECO:0000256" key="1">
    <source>
        <dbReference type="ARBA" id="ARBA00023015"/>
    </source>
</evidence>
<sequence length="347" mass="37204">MTSLSNEDRRPPRATMREVAALAGVSLKTVSRVVNREGGVSPDVVARVERAVSQLGYRHNLAASNLRRGNGRSAMVGALLQDVSNSFSSSLLRSLEDAGRDRDVAIVSSSLDEEPERERALVEGLVRRRVDGLLLMPATQRHDYLADDLRSGLPIVFVDRRPNGVDTDSVTVDNALGARMAVEHLLAQGHRRIAFLGDMPTIQTAQTRHDGYVATLRAAHIEPDASLSAVSLRSPEDAAAALNRLLDLPDPPTAIFAARNSLAIGAIRALHQRGLAGSVALVGFDDFPLADIVDPPLTVVKQNVAMIGSEVAKRLFARIDGDTSAPQHVVLTPELVIRGSGEIRPAS</sequence>
<dbReference type="PROSITE" id="PS00356">
    <property type="entry name" value="HTH_LACI_1"/>
    <property type="match status" value="1"/>
</dbReference>
<dbReference type="SUPFAM" id="SSF53822">
    <property type="entry name" value="Periplasmic binding protein-like I"/>
    <property type="match status" value="1"/>
</dbReference>
<dbReference type="Gene3D" id="3.40.50.2300">
    <property type="match status" value="2"/>
</dbReference>
<keyword evidence="1" id="KW-0805">Transcription regulation</keyword>
<accession>A0AAU7JYL7</accession>
<dbReference type="GO" id="GO:0003700">
    <property type="term" value="F:DNA-binding transcription factor activity"/>
    <property type="evidence" value="ECO:0007669"/>
    <property type="project" value="TreeGrafter"/>
</dbReference>
<proteinExistence type="predicted"/>
<dbReference type="InterPro" id="IPR028082">
    <property type="entry name" value="Peripla_BP_I"/>
</dbReference>
<keyword evidence="2 5" id="KW-0238">DNA-binding</keyword>
<evidence type="ECO:0000256" key="2">
    <source>
        <dbReference type="ARBA" id="ARBA00023125"/>
    </source>
</evidence>
<dbReference type="InterPro" id="IPR010982">
    <property type="entry name" value="Lambda_DNA-bd_dom_sf"/>
</dbReference>
<reference evidence="5" key="1">
    <citation type="submission" date="2024-05" db="EMBL/GenBank/DDBJ databases">
        <authorList>
            <person name="Kim S."/>
            <person name="Heo J."/>
            <person name="Choi H."/>
            <person name="Choi Y."/>
            <person name="Kwon S.-W."/>
            <person name="Kim Y."/>
        </authorList>
    </citation>
    <scope>NUCLEOTIDE SEQUENCE</scope>
    <source>
        <strain evidence="5">KACC 23699</strain>
    </source>
</reference>
<dbReference type="PANTHER" id="PTHR30146">
    <property type="entry name" value="LACI-RELATED TRANSCRIPTIONAL REPRESSOR"/>
    <property type="match status" value="1"/>
</dbReference>
<name>A0AAU7JYL7_9MICO</name>
<dbReference type="PANTHER" id="PTHR30146:SF109">
    <property type="entry name" value="HTH-TYPE TRANSCRIPTIONAL REGULATOR GALS"/>
    <property type="match status" value="1"/>
</dbReference>
<dbReference type="EMBL" id="CP157483">
    <property type="protein sequence ID" value="XBO45527.1"/>
    <property type="molecule type" value="Genomic_DNA"/>
</dbReference>
<keyword evidence="3" id="KW-0804">Transcription</keyword>